<dbReference type="Proteomes" id="UP000612680">
    <property type="component" value="Chromosome"/>
</dbReference>
<dbReference type="RefSeq" id="WP_204660872.1">
    <property type="nucleotide sequence ID" value="NZ_CP056775.1"/>
</dbReference>
<proteinExistence type="predicted"/>
<gene>
    <name evidence="1" type="ORF">HWI92_03900</name>
</gene>
<dbReference type="EMBL" id="CP056775">
    <property type="protein sequence ID" value="QRR00112.1"/>
    <property type="molecule type" value="Genomic_DNA"/>
</dbReference>
<organism evidence="1 2">
    <name type="scientific">Dyadobacter sandarakinus</name>
    <dbReference type="NCBI Taxonomy" id="2747268"/>
    <lineage>
        <taxon>Bacteria</taxon>
        <taxon>Pseudomonadati</taxon>
        <taxon>Bacteroidota</taxon>
        <taxon>Cytophagia</taxon>
        <taxon>Cytophagales</taxon>
        <taxon>Spirosomataceae</taxon>
        <taxon>Dyadobacter</taxon>
    </lineage>
</organism>
<evidence type="ECO:0000313" key="2">
    <source>
        <dbReference type="Proteomes" id="UP000612680"/>
    </source>
</evidence>
<evidence type="ECO:0000313" key="1">
    <source>
        <dbReference type="EMBL" id="QRR00112.1"/>
    </source>
</evidence>
<name>A0ABX7I3H8_9BACT</name>
<keyword evidence="2" id="KW-1185">Reference proteome</keyword>
<accession>A0ABX7I3H8</accession>
<protein>
    <submittedName>
        <fullName evidence="1">Uncharacterized protein</fullName>
    </submittedName>
</protein>
<reference evidence="1 2" key="1">
    <citation type="submission" date="2020-06" db="EMBL/GenBank/DDBJ databases">
        <title>Dyadobacter sandarakinus sp. nov., isolated from the soil of the Arctic Yellow River Station.</title>
        <authorList>
            <person name="Zhang Y."/>
            <person name="Peng F."/>
        </authorList>
    </citation>
    <scope>NUCLEOTIDE SEQUENCE [LARGE SCALE GENOMIC DNA]</scope>
    <source>
        <strain evidence="1 2">Q3-56</strain>
    </source>
</reference>
<sequence length="84" mass="9662">MKKVPVPTEDAFKEALNNPGGWVYVIDEPYQGKEDVPSEHILGAWKVDNEGNLSELFEFNPNYKSTSKGFWRKVKRVFMRGEGK</sequence>